<keyword evidence="2" id="KW-1185">Reference proteome</keyword>
<protein>
    <submittedName>
        <fullName evidence="1">Uncharacterized protein DUF4249</fullName>
    </submittedName>
</protein>
<dbReference type="OrthoDB" id="1430047at2"/>
<gene>
    <name evidence="1" type="ORF">CLV82_1641</name>
</gene>
<evidence type="ECO:0000313" key="1">
    <source>
        <dbReference type="EMBL" id="TDQ30943.1"/>
    </source>
</evidence>
<dbReference type="Proteomes" id="UP000295468">
    <property type="component" value="Unassembled WGS sequence"/>
</dbReference>
<dbReference type="EMBL" id="SNYI01000002">
    <property type="protein sequence ID" value="TDQ30943.1"/>
    <property type="molecule type" value="Genomic_DNA"/>
</dbReference>
<evidence type="ECO:0000313" key="2">
    <source>
        <dbReference type="Proteomes" id="UP000295468"/>
    </source>
</evidence>
<dbReference type="AlphaFoldDB" id="A0A4V3D3Q7"/>
<dbReference type="InterPro" id="IPR025345">
    <property type="entry name" value="DUF4249"/>
</dbReference>
<dbReference type="Pfam" id="PF14054">
    <property type="entry name" value="DUF4249"/>
    <property type="match status" value="1"/>
</dbReference>
<organism evidence="1 2">
    <name type="scientific">Zeaxanthinibacter enoshimensis</name>
    <dbReference type="NCBI Taxonomy" id="392009"/>
    <lineage>
        <taxon>Bacteria</taxon>
        <taxon>Pseudomonadati</taxon>
        <taxon>Bacteroidota</taxon>
        <taxon>Flavobacteriia</taxon>
        <taxon>Flavobacteriales</taxon>
        <taxon>Flavobacteriaceae</taxon>
        <taxon>Zeaxanthinibacter</taxon>
    </lineage>
</organism>
<name>A0A4V3D3Q7_9FLAO</name>
<comment type="caution">
    <text evidence="1">The sequence shown here is derived from an EMBL/GenBank/DDBJ whole genome shotgun (WGS) entry which is preliminary data.</text>
</comment>
<sequence length="285" mass="31897">MKRIITIIIISLFCSGCEDVIQVDTPVGPPRLIIDALIRVNTSEAVQDVVIKVNLTDSFFGKTPATEVDQITITNIDMESSFENPNTMVLLQTEPGVYEASKNTEFFLTGRLILQVDFQGELYIARTQYIPGVPIDSLEQGDASLFEGDETEVIISFTDSPERNDFYLFDLGSDEYLVTEDEFYQGQQFIFSYFYDQTFEAGKEIEIGLLGVDEPFYNYMNQLIVQSGSDTAGPFQTPAATVRGNIINATGIDNIENFDNVGDPDNFALGYFAVCQEFRETLIVE</sequence>
<reference evidence="1 2" key="1">
    <citation type="submission" date="2019-03" db="EMBL/GenBank/DDBJ databases">
        <title>Genomic Encyclopedia of Archaeal and Bacterial Type Strains, Phase II (KMG-II): from individual species to whole genera.</title>
        <authorList>
            <person name="Goeker M."/>
        </authorList>
    </citation>
    <scope>NUCLEOTIDE SEQUENCE [LARGE SCALE GENOMIC DNA]</scope>
    <source>
        <strain evidence="1 2">DSM 18435</strain>
    </source>
</reference>
<dbReference type="RefSeq" id="WP_133643810.1">
    <property type="nucleotide sequence ID" value="NZ_SNYI01000002.1"/>
</dbReference>
<accession>A0A4V3D3Q7</accession>
<proteinExistence type="predicted"/>